<feature type="compositionally biased region" description="Polar residues" evidence="1">
    <location>
        <begin position="116"/>
        <end position="125"/>
    </location>
</feature>
<dbReference type="Proteomes" id="UP000091857">
    <property type="component" value="Chromosome 8"/>
</dbReference>
<name>A0A2C9VG54_MANES</name>
<feature type="region of interest" description="Disordered" evidence="1">
    <location>
        <begin position="269"/>
        <end position="292"/>
    </location>
</feature>
<evidence type="ECO:0000313" key="2">
    <source>
        <dbReference type="EMBL" id="OAY44318.1"/>
    </source>
</evidence>
<reference evidence="3" key="1">
    <citation type="journal article" date="2016" name="Nat. Biotechnol.">
        <title>Sequencing wild and cultivated cassava and related species reveals extensive interspecific hybridization and genetic diversity.</title>
        <authorList>
            <person name="Bredeson J.V."/>
            <person name="Lyons J.B."/>
            <person name="Prochnik S.E."/>
            <person name="Wu G.A."/>
            <person name="Ha C.M."/>
            <person name="Edsinger-Gonzales E."/>
            <person name="Grimwood J."/>
            <person name="Schmutz J."/>
            <person name="Rabbi I.Y."/>
            <person name="Egesi C."/>
            <person name="Nauluvula P."/>
            <person name="Lebot V."/>
            <person name="Ndunguru J."/>
            <person name="Mkamilo G."/>
            <person name="Bart R.S."/>
            <person name="Setter T.L."/>
            <person name="Gleadow R.M."/>
            <person name="Kulakow P."/>
            <person name="Ferguson M.E."/>
            <person name="Rounsley S."/>
            <person name="Rokhsar D.S."/>
        </authorList>
    </citation>
    <scope>NUCLEOTIDE SEQUENCE [LARGE SCALE GENOMIC DNA]</scope>
    <source>
        <strain evidence="3">cv. AM560-2</strain>
    </source>
</reference>
<dbReference type="OMA" id="WSHTGQT"/>
<dbReference type="STRING" id="3983.A0A2C9VG54"/>
<protein>
    <submittedName>
        <fullName evidence="2">Uncharacterized protein</fullName>
    </submittedName>
</protein>
<feature type="compositionally biased region" description="Basic and acidic residues" evidence="1">
    <location>
        <begin position="282"/>
        <end position="292"/>
    </location>
</feature>
<evidence type="ECO:0000313" key="3">
    <source>
        <dbReference type="Proteomes" id="UP000091857"/>
    </source>
</evidence>
<feature type="region of interest" description="Disordered" evidence="1">
    <location>
        <begin position="307"/>
        <end position="366"/>
    </location>
</feature>
<dbReference type="GO" id="GO:0007142">
    <property type="term" value="P:male meiosis II"/>
    <property type="evidence" value="ECO:0007669"/>
    <property type="project" value="InterPro"/>
</dbReference>
<feature type="compositionally biased region" description="Polar residues" evidence="1">
    <location>
        <begin position="307"/>
        <end position="322"/>
    </location>
</feature>
<comment type="caution">
    <text evidence="2">The sequence shown here is derived from an EMBL/GenBank/DDBJ whole genome shotgun (WGS) entry which is preliminary data.</text>
</comment>
<gene>
    <name evidence="2" type="ORF">MANES_08G140100v8</name>
</gene>
<organism evidence="2 3">
    <name type="scientific">Manihot esculenta</name>
    <name type="common">Cassava</name>
    <name type="synonym">Jatropha manihot</name>
    <dbReference type="NCBI Taxonomy" id="3983"/>
    <lineage>
        <taxon>Eukaryota</taxon>
        <taxon>Viridiplantae</taxon>
        <taxon>Streptophyta</taxon>
        <taxon>Embryophyta</taxon>
        <taxon>Tracheophyta</taxon>
        <taxon>Spermatophyta</taxon>
        <taxon>Magnoliopsida</taxon>
        <taxon>eudicotyledons</taxon>
        <taxon>Gunneridae</taxon>
        <taxon>Pentapetalae</taxon>
        <taxon>rosids</taxon>
        <taxon>fabids</taxon>
        <taxon>Malpighiales</taxon>
        <taxon>Euphorbiaceae</taxon>
        <taxon>Crotonoideae</taxon>
        <taxon>Manihoteae</taxon>
        <taxon>Manihot</taxon>
    </lineage>
</organism>
<sequence>MGCLFACFSASKFRKRRHFRNAASCEPIRDGAGEAQELDVTTDQQVTEEPIKPIIESKEKLEEQLSSNAKRKMTFDLNAKTHECLSTGEVTEDIVENNEKKGSENKDEEPSDESKSNPNLISSDGTAYPPNHRYQNYRKEESEDLDLEDSEFDDVRDNVGVDGKILVQEESSESLFSLSIDSRKYVSEAEVGEKEVCSPMPKCDSPQDELKSIGCNPNVRDRTQYVDPVLNPVESFTKWKAVKGATLTLHHHDKENVNIEQHFGMHISPEPSFKLPTNNAKENADHKKPLDKEIAVDTSLSSWLVKSETTPLSKGSATSVGNTPAERASSPRSCEDRPILGELPMNSLKQVSSSTSSRRGRSQSLDEIPIIGTIGSYWRHIGRIVDSDSGSSSKGI</sequence>
<dbReference type="InterPro" id="IPR039300">
    <property type="entry name" value="JASON"/>
</dbReference>
<keyword evidence="3" id="KW-1185">Reference proteome</keyword>
<dbReference type="PANTHER" id="PTHR33318">
    <property type="entry name" value="ASPARTYL/GLUTAMYL-TRNA(ASN/GLN) AMIDOTRANSFERASE SUBUNIT"/>
    <property type="match status" value="1"/>
</dbReference>
<dbReference type="Gramene" id="Manes.08G140100.2.v8.1">
    <property type="protein sequence ID" value="Manes.08G140100.2.v8.1.CDS"/>
    <property type="gene ID" value="Manes.08G140100.v8.1"/>
</dbReference>
<dbReference type="PANTHER" id="PTHR33318:SF22">
    <property type="entry name" value="SUPPRESSOR PROTEIN SRP40-LIKE ISOFORM X1"/>
    <property type="match status" value="1"/>
</dbReference>
<accession>A0A2C9VG54</accession>
<dbReference type="OrthoDB" id="1925835at2759"/>
<dbReference type="AlphaFoldDB" id="A0A2C9VG54"/>
<dbReference type="Gramene" id="Manes.08G140100.1.v8.1">
    <property type="protein sequence ID" value="Manes.08G140100.1.v8.1.CDS"/>
    <property type="gene ID" value="Manes.08G140100.v8.1"/>
</dbReference>
<evidence type="ECO:0000256" key="1">
    <source>
        <dbReference type="SAM" id="MobiDB-lite"/>
    </source>
</evidence>
<dbReference type="EMBL" id="CM004394">
    <property type="protein sequence ID" value="OAY44318.1"/>
    <property type="molecule type" value="Genomic_DNA"/>
</dbReference>
<proteinExistence type="predicted"/>
<feature type="region of interest" description="Disordered" evidence="1">
    <location>
        <begin position="88"/>
        <end position="133"/>
    </location>
</feature>